<gene>
    <name evidence="7" type="primary">LOC108559515</name>
</gene>
<feature type="transmembrane region" description="Helical" evidence="5">
    <location>
        <begin position="58"/>
        <end position="78"/>
    </location>
</feature>
<dbReference type="InterPro" id="IPR003689">
    <property type="entry name" value="ZIP"/>
</dbReference>
<keyword evidence="3 5" id="KW-1133">Transmembrane helix</keyword>
<dbReference type="GeneID" id="108559515"/>
<dbReference type="RefSeq" id="XP_017772306.1">
    <property type="nucleotide sequence ID" value="XM_017916817.1"/>
</dbReference>
<feature type="transmembrane region" description="Helical" evidence="5">
    <location>
        <begin position="246"/>
        <end position="268"/>
    </location>
</feature>
<keyword evidence="6" id="KW-1185">Reference proteome</keyword>
<proteinExistence type="predicted"/>
<feature type="transmembrane region" description="Helical" evidence="5">
    <location>
        <begin position="214"/>
        <end position="239"/>
    </location>
</feature>
<comment type="subcellular location">
    <subcellularLocation>
        <location evidence="1">Membrane</location>
        <topology evidence="1">Multi-pass membrane protein</topology>
    </subcellularLocation>
</comment>
<evidence type="ECO:0000256" key="5">
    <source>
        <dbReference type="SAM" id="Phobius"/>
    </source>
</evidence>
<protein>
    <submittedName>
        <fullName evidence="7">Zinc transporter ZIP3-like</fullName>
    </submittedName>
</protein>
<feature type="transmembrane region" description="Helical" evidence="5">
    <location>
        <begin position="6"/>
        <end position="26"/>
    </location>
</feature>
<feature type="transmembrane region" description="Helical" evidence="5">
    <location>
        <begin position="98"/>
        <end position="115"/>
    </location>
</feature>
<evidence type="ECO:0000256" key="3">
    <source>
        <dbReference type="ARBA" id="ARBA00022989"/>
    </source>
</evidence>
<feature type="transmembrane region" description="Helical" evidence="5">
    <location>
        <begin position="187"/>
        <end position="208"/>
    </location>
</feature>
<feature type="transmembrane region" description="Helical" evidence="5">
    <location>
        <begin position="280"/>
        <end position="302"/>
    </location>
</feature>
<evidence type="ECO:0000256" key="1">
    <source>
        <dbReference type="ARBA" id="ARBA00004141"/>
    </source>
</evidence>
<feature type="transmembrane region" description="Helical" evidence="5">
    <location>
        <begin position="314"/>
        <end position="335"/>
    </location>
</feature>
<organism evidence="6 7">
    <name type="scientific">Nicrophorus vespilloides</name>
    <name type="common">Boreal carrion beetle</name>
    <dbReference type="NCBI Taxonomy" id="110193"/>
    <lineage>
        <taxon>Eukaryota</taxon>
        <taxon>Metazoa</taxon>
        <taxon>Ecdysozoa</taxon>
        <taxon>Arthropoda</taxon>
        <taxon>Hexapoda</taxon>
        <taxon>Insecta</taxon>
        <taxon>Pterygota</taxon>
        <taxon>Neoptera</taxon>
        <taxon>Endopterygota</taxon>
        <taxon>Coleoptera</taxon>
        <taxon>Polyphaga</taxon>
        <taxon>Staphyliniformia</taxon>
        <taxon>Silphidae</taxon>
        <taxon>Nicrophorinae</taxon>
        <taxon>Nicrophorus</taxon>
    </lineage>
</organism>
<evidence type="ECO:0000313" key="7">
    <source>
        <dbReference type="RefSeq" id="XP_017772306.1"/>
    </source>
</evidence>
<name>A0ABM1MCK6_NICVS</name>
<reference evidence="7" key="1">
    <citation type="submission" date="2025-08" db="UniProtKB">
        <authorList>
            <consortium name="RefSeq"/>
        </authorList>
    </citation>
    <scope>IDENTIFICATION</scope>
    <source>
        <tissue evidence="7">Whole Larva</tissue>
    </source>
</reference>
<dbReference type="PANTHER" id="PTHR11040:SF203">
    <property type="entry name" value="FI18611P1-RELATED"/>
    <property type="match status" value="1"/>
</dbReference>
<keyword evidence="4 5" id="KW-0472">Membrane</keyword>
<accession>A0ABM1MCK6</accession>
<dbReference type="PANTHER" id="PTHR11040">
    <property type="entry name" value="ZINC/IRON TRANSPORTER"/>
    <property type="match status" value="1"/>
</dbReference>
<sequence>MDLRDTKVLVACLFGVVRFFFGVLPIKIYKLLKLKDEEDGNTETFVNERRHKQIHWGLALFQAFGGGVIFATCFLHMIPEVYESTIELKKFGLINSQYPFSQLIVSLGFFLIYFIEELGQYFISRLPEEPCESKNNQVAPEVTVVEDLAIEKELDITLEKSKEFEQVEELDKLIDSKAMTQQQIIRGILIVLALSLHAFFEGLAIGLQTSISNIWYLFLAISIHSATILFCIGLELLLANTKIRTIIVHVSILSITSPLGVFFGLLITLNADMNTKAKTIWVMLIEGLSAGTILYITFFEVLNREKERRVYRMSRACFIILGFGLMACLECWEMNV</sequence>
<dbReference type="Proteomes" id="UP000695000">
    <property type="component" value="Unplaced"/>
</dbReference>
<evidence type="ECO:0000313" key="6">
    <source>
        <dbReference type="Proteomes" id="UP000695000"/>
    </source>
</evidence>
<evidence type="ECO:0000256" key="2">
    <source>
        <dbReference type="ARBA" id="ARBA00022692"/>
    </source>
</evidence>
<evidence type="ECO:0000256" key="4">
    <source>
        <dbReference type="ARBA" id="ARBA00023136"/>
    </source>
</evidence>
<keyword evidence="2 5" id="KW-0812">Transmembrane</keyword>
<dbReference type="Pfam" id="PF02535">
    <property type="entry name" value="Zip"/>
    <property type="match status" value="1"/>
</dbReference>